<evidence type="ECO:0000256" key="1">
    <source>
        <dbReference type="SAM" id="MobiDB-lite"/>
    </source>
</evidence>
<evidence type="ECO:0000313" key="3">
    <source>
        <dbReference type="Proteomes" id="UP000316621"/>
    </source>
</evidence>
<dbReference type="EMBL" id="CM010717">
    <property type="protein sequence ID" value="RZC53381.1"/>
    <property type="molecule type" value="Genomic_DNA"/>
</dbReference>
<dbReference type="STRING" id="3469.A0A4Y7J0A1"/>
<dbReference type="AlphaFoldDB" id="A0A4Y7J0A1"/>
<accession>A0A4Y7J0A1</accession>
<dbReference type="Gramene" id="RZC53381">
    <property type="protein sequence ID" value="RZC53381"/>
    <property type="gene ID" value="C5167_012233"/>
</dbReference>
<reference evidence="2 3" key="1">
    <citation type="journal article" date="2018" name="Science">
        <title>The opium poppy genome and morphinan production.</title>
        <authorList>
            <person name="Guo L."/>
            <person name="Winzer T."/>
            <person name="Yang X."/>
            <person name="Li Y."/>
            <person name="Ning Z."/>
            <person name="He Z."/>
            <person name="Teodor R."/>
            <person name="Lu Y."/>
            <person name="Bowser T.A."/>
            <person name="Graham I.A."/>
            <person name="Ye K."/>
        </authorList>
    </citation>
    <scope>NUCLEOTIDE SEQUENCE [LARGE SCALE GENOMIC DNA]</scope>
    <source>
        <strain evidence="3">cv. HN1</strain>
        <tissue evidence="2">Leaves</tissue>
    </source>
</reference>
<organism evidence="2 3">
    <name type="scientific">Papaver somniferum</name>
    <name type="common">Opium poppy</name>
    <dbReference type="NCBI Taxonomy" id="3469"/>
    <lineage>
        <taxon>Eukaryota</taxon>
        <taxon>Viridiplantae</taxon>
        <taxon>Streptophyta</taxon>
        <taxon>Embryophyta</taxon>
        <taxon>Tracheophyta</taxon>
        <taxon>Spermatophyta</taxon>
        <taxon>Magnoliopsida</taxon>
        <taxon>Ranunculales</taxon>
        <taxon>Papaveraceae</taxon>
        <taxon>Papaveroideae</taxon>
        <taxon>Papaver</taxon>
    </lineage>
</organism>
<sequence length="97" mass="10540">MEAVVVTATNILFSTSSPLQNNKKCETNLKFLSPSSSCNCKKISFQVSKSKGATEGGNTMSSSSTSGGGGRKMDEYNTAMKKMMRNPYEYHHDLGMN</sequence>
<proteinExistence type="predicted"/>
<dbReference type="Proteomes" id="UP000316621">
    <property type="component" value="Chromosome 3"/>
</dbReference>
<dbReference type="GO" id="GO:0009507">
    <property type="term" value="C:chloroplast"/>
    <property type="evidence" value="ECO:0007669"/>
    <property type="project" value="TreeGrafter"/>
</dbReference>
<dbReference type="PANTHER" id="PTHR46642">
    <property type="entry name" value="DUAL SPECIFICITY PHOSPHATASE, SUBGROUP, CATALYTIC DOMAIN"/>
    <property type="match status" value="1"/>
</dbReference>
<dbReference type="InterPro" id="IPR052832">
    <property type="entry name" value="Starch-Glucan_Phosphatase"/>
</dbReference>
<feature type="compositionally biased region" description="Low complexity" evidence="1">
    <location>
        <begin position="56"/>
        <end position="65"/>
    </location>
</feature>
<dbReference type="PANTHER" id="PTHR46642:SF2">
    <property type="entry name" value="PHOSPHOGLUCAN PHOSPHATASE LSF2, CHLOROPLASTIC"/>
    <property type="match status" value="1"/>
</dbReference>
<dbReference type="GO" id="GO:0005983">
    <property type="term" value="P:starch catabolic process"/>
    <property type="evidence" value="ECO:0007669"/>
    <property type="project" value="TreeGrafter"/>
</dbReference>
<evidence type="ECO:0000313" key="2">
    <source>
        <dbReference type="EMBL" id="RZC53381.1"/>
    </source>
</evidence>
<gene>
    <name evidence="2" type="ORF">C5167_012233</name>
</gene>
<keyword evidence="3" id="KW-1185">Reference proteome</keyword>
<protein>
    <submittedName>
        <fullName evidence="2">Uncharacterized protein</fullName>
    </submittedName>
</protein>
<feature type="region of interest" description="Disordered" evidence="1">
    <location>
        <begin position="50"/>
        <end position="74"/>
    </location>
</feature>
<dbReference type="GO" id="GO:2001070">
    <property type="term" value="F:starch binding"/>
    <property type="evidence" value="ECO:0007669"/>
    <property type="project" value="TreeGrafter"/>
</dbReference>
<name>A0A4Y7J0A1_PAPSO</name>
<dbReference type="GO" id="GO:0019203">
    <property type="term" value="F:carbohydrate phosphatase activity"/>
    <property type="evidence" value="ECO:0007669"/>
    <property type="project" value="TreeGrafter"/>
</dbReference>